<evidence type="ECO:0000313" key="5">
    <source>
        <dbReference type="Proteomes" id="UP001214441"/>
    </source>
</evidence>
<evidence type="ECO:0000256" key="2">
    <source>
        <dbReference type="ARBA" id="ARBA00022598"/>
    </source>
</evidence>
<dbReference type="RefSeq" id="WP_274039065.1">
    <property type="nucleotide sequence ID" value="NZ_JANCPR020000004.1"/>
</dbReference>
<dbReference type="Pfam" id="PF01068">
    <property type="entry name" value="DNA_ligase_A_M"/>
    <property type="match status" value="1"/>
</dbReference>
<reference evidence="4 5" key="1">
    <citation type="submission" date="2023-05" db="EMBL/GenBank/DDBJ databases">
        <title>Streptantibioticus silvisoli sp. nov., acidotolerant actinomycetes 1 from pine litter.</title>
        <authorList>
            <person name="Swiecimska M."/>
            <person name="Golinska P."/>
            <person name="Sangal V."/>
            <person name="Wachnowicz B."/>
            <person name="Goodfellow M."/>
        </authorList>
    </citation>
    <scope>NUCLEOTIDE SEQUENCE [LARGE SCALE GENOMIC DNA]</scope>
    <source>
        <strain evidence="4 5">DSM 42109</strain>
    </source>
</reference>
<dbReference type="Proteomes" id="UP001214441">
    <property type="component" value="Unassembled WGS sequence"/>
</dbReference>
<sequence length="197" mass="21423">MALHPPVTVALARRVDQLPPGQMWSVEPKLDGWRCVLFRTEDGVLLQARSGRLITDRLPDLAEPALALPPGVVLDGEAIAYRNGQISLGAMQSRALASPRRAAALALASPATYAAFDLLQDASGRDLRREPYTTRRSALLEVLADVGPPIEPVPATTDPATARDWWEAGPAGIEGLMLKNPRGGYFGARRYWLKIKH</sequence>
<dbReference type="EMBL" id="JANCPR020000004">
    <property type="protein sequence ID" value="MDJ1131234.1"/>
    <property type="molecule type" value="Genomic_DNA"/>
</dbReference>
<name>A0ABT6ZQC4_9ACTN</name>
<comment type="similarity">
    <text evidence="1">Belongs to the ATP-dependent DNA ligase family.</text>
</comment>
<gene>
    <name evidence="4" type="ORF">NMN56_004515</name>
</gene>
<comment type="caution">
    <text evidence="4">The sequence shown here is derived from an EMBL/GenBank/DDBJ whole genome shotgun (WGS) entry which is preliminary data.</text>
</comment>
<protein>
    <recommendedName>
        <fullName evidence="3">ATP-dependent DNA ligase family profile domain-containing protein</fullName>
    </recommendedName>
</protein>
<evidence type="ECO:0000259" key="3">
    <source>
        <dbReference type="PROSITE" id="PS50160"/>
    </source>
</evidence>
<dbReference type="InterPro" id="IPR050191">
    <property type="entry name" value="ATP-dep_DNA_ligase"/>
</dbReference>
<evidence type="ECO:0000313" key="4">
    <source>
        <dbReference type="EMBL" id="MDJ1131234.1"/>
    </source>
</evidence>
<dbReference type="PANTHER" id="PTHR45674:SF4">
    <property type="entry name" value="DNA LIGASE 1"/>
    <property type="match status" value="1"/>
</dbReference>
<proteinExistence type="inferred from homology"/>
<dbReference type="SUPFAM" id="SSF56091">
    <property type="entry name" value="DNA ligase/mRNA capping enzyme, catalytic domain"/>
    <property type="match status" value="1"/>
</dbReference>
<dbReference type="PROSITE" id="PS50160">
    <property type="entry name" value="DNA_LIGASE_A3"/>
    <property type="match status" value="1"/>
</dbReference>
<dbReference type="PANTHER" id="PTHR45674">
    <property type="entry name" value="DNA LIGASE 1/3 FAMILY MEMBER"/>
    <property type="match status" value="1"/>
</dbReference>
<feature type="domain" description="ATP-dependent DNA ligase family profile" evidence="3">
    <location>
        <begin position="104"/>
        <end position="197"/>
    </location>
</feature>
<keyword evidence="2" id="KW-0436">Ligase</keyword>
<organism evidence="4 5">
    <name type="scientific">Streptomyces iconiensis</name>
    <dbReference type="NCBI Taxonomy" id="1384038"/>
    <lineage>
        <taxon>Bacteria</taxon>
        <taxon>Bacillati</taxon>
        <taxon>Actinomycetota</taxon>
        <taxon>Actinomycetes</taxon>
        <taxon>Kitasatosporales</taxon>
        <taxon>Streptomycetaceae</taxon>
        <taxon>Streptomyces</taxon>
    </lineage>
</organism>
<dbReference type="InterPro" id="IPR012310">
    <property type="entry name" value="DNA_ligase_ATP-dep_cent"/>
</dbReference>
<dbReference type="Gene3D" id="3.30.470.30">
    <property type="entry name" value="DNA ligase/mRNA capping enzyme"/>
    <property type="match status" value="1"/>
</dbReference>
<accession>A0ABT6ZQC4</accession>
<keyword evidence="5" id="KW-1185">Reference proteome</keyword>
<evidence type="ECO:0000256" key="1">
    <source>
        <dbReference type="ARBA" id="ARBA00007572"/>
    </source>
</evidence>